<evidence type="ECO:0000313" key="2">
    <source>
        <dbReference type="EMBL" id="KAG7052951.1"/>
    </source>
</evidence>
<evidence type="ECO:0000256" key="1">
    <source>
        <dbReference type="SAM" id="MobiDB-lite"/>
    </source>
</evidence>
<dbReference type="AlphaFoldDB" id="A0A9P7RBG3"/>
<feature type="compositionally biased region" description="Basic and acidic residues" evidence="1">
    <location>
        <begin position="49"/>
        <end position="63"/>
    </location>
</feature>
<evidence type="ECO:0000313" key="3">
    <source>
        <dbReference type="Proteomes" id="UP000699042"/>
    </source>
</evidence>
<organism evidence="2 3">
    <name type="scientific">Colletotrichum scovillei</name>
    <dbReference type="NCBI Taxonomy" id="1209932"/>
    <lineage>
        <taxon>Eukaryota</taxon>
        <taxon>Fungi</taxon>
        <taxon>Dikarya</taxon>
        <taxon>Ascomycota</taxon>
        <taxon>Pezizomycotina</taxon>
        <taxon>Sordariomycetes</taxon>
        <taxon>Hypocreomycetidae</taxon>
        <taxon>Glomerellales</taxon>
        <taxon>Glomerellaceae</taxon>
        <taxon>Colletotrichum</taxon>
        <taxon>Colletotrichum acutatum species complex</taxon>
    </lineage>
</organism>
<reference evidence="2" key="1">
    <citation type="submission" date="2021-05" db="EMBL/GenBank/DDBJ databases">
        <title>Comparative genomics of three Colletotrichum scovillei strains and genetic complementation revealed genes involved fungal growth and virulence on chili pepper.</title>
        <authorList>
            <person name="Hsieh D.-K."/>
            <person name="Chuang S.-C."/>
            <person name="Chen C.-Y."/>
            <person name="Chao Y.-T."/>
            <person name="Lu M.-Y.J."/>
            <person name="Lee M.-H."/>
            <person name="Shih M.-C."/>
        </authorList>
    </citation>
    <scope>NUCLEOTIDE SEQUENCE</scope>
    <source>
        <strain evidence="2">Coll-153</strain>
    </source>
</reference>
<sequence>MSAANYISNSRFTAQIHPRTSSTQTAASRIPEGTVRDLSNPFPTNVLSDRGRDVGKLKMRFDPGPESEEETH</sequence>
<comment type="caution">
    <text evidence="2">The sequence shown here is derived from an EMBL/GenBank/DDBJ whole genome shotgun (WGS) entry which is preliminary data.</text>
</comment>
<protein>
    <submittedName>
        <fullName evidence="2">Uncharacterized protein</fullName>
    </submittedName>
</protein>
<feature type="region of interest" description="Disordered" evidence="1">
    <location>
        <begin position="1"/>
        <end position="72"/>
    </location>
</feature>
<dbReference type="Proteomes" id="UP000699042">
    <property type="component" value="Unassembled WGS sequence"/>
</dbReference>
<keyword evidence="3" id="KW-1185">Reference proteome</keyword>
<proteinExistence type="predicted"/>
<name>A0A9P7RBG3_9PEZI</name>
<dbReference type="EMBL" id="JAESDN010000003">
    <property type="protein sequence ID" value="KAG7052951.1"/>
    <property type="molecule type" value="Genomic_DNA"/>
</dbReference>
<gene>
    <name evidence="2" type="ORF">JMJ77_000046</name>
</gene>
<accession>A0A9P7RBG3</accession>
<feature type="compositionally biased region" description="Polar residues" evidence="1">
    <location>
        <begin position="1"/>
        <end position="27"/>
    </location>
</feature>